<evidence type="ECO:0000313" key="1">
    <source>
        <dbReference type="EMBL" id="CAD9870899.1"/>
    </source>
</evidence>
<sequence length="199" mass="22164">MSYKFYLEMVRAGLYAEFWEQEAKHGLVAFMDPTVYGRSPLEASSFLASSALPDETLHGTGFVSRLSGSTAEFLSLFLEVFVGHEGPFRLKPTDGKTLQFVLQPALPAWMFTPTTDLGGSEFDAILTFTLLGKIPVTYHNPNLVNTWSDGVMVRKMTYHLQEANTMKEFTVEIMSSVAEGYNAQLVRSGLVKKIDVYLA</sequence>
<name>A0A7S2XZE2_9STRA</name>
<dbReference type="EMBL" id="HBHR01019502">
    <property type="protein sequence ID" value="CAD9870899.1"/>
    <property type="molecule type" value="Transcribed_RNA"/>
</dbReference>
<proteinExistence type="predicted"/>
<dbReference type="AlphaFoldDB" id="A0A7S2XZE2"/>
<accession>A0A7S2XZE2</accession>
<organism evidence="1">
    <name type="scientific">Fibrocapsa japonica</name>
    <dbReference type="NCBI Taxonomy" id="94617"/>
    <lineage>
        <taxon>Eukaryota</taxon>
        <taxon>Sar</taxon>
        <taxon>Stramenopiles</taxon>
        <taxon>Ochrophyta</taxon>
        <taxon>Raphidophyceae</taxon>
        <taxon>Chattonellales</taxon>
        <taxon>Chattonellaceae</taxon>
        <taxon>Fibrocapsa</taxon>
    </lineage>
</organism>
<protein>
    <submittedName>
        <fullName evidence="1">Uncharacterized protein</fullName>
    </submittedName>
</protein>
<reference evidence="1" key="1">
    <citation type="submission" date="2021-01" db="EMBL/GenBank/DDBJ databases">
        <authorList>
            <person name="Corre E."/>
            <person name="Pelletier E."/>
            <person name="Niang G."/>
            <person name="Scheremetjew M."/>
            <person name="Finn R."/>
            <person name="Kale V."/>
            <person name="Holt S."/>
            <person name="Cochrane G."/>
            <person name="Meng A."/>
            <person name="Brown T."/>
            <person name="Cohen L."/>
        </authorList>
    </citation>
    <scope>NUCLEOTIDE SEQUENCE</scope>
    <source>
        <strain evidence="1">CCMP1661</strain>
    </source>
</reference>
<gene>
    <name evidence="1" type="ORF">FJAP1339_LOCUS9890</name>
</gene>